<evidence type="ECO:0000256" key="3">
    <source>
        <dbReference type="ARBA" id="ARBA00023015"/>
    </source>
</evidence>
<comment type="caution">
    <text evidence="8">The sequence shown here is derived from an EMBL/GenBank/DDBJ whole genome shotgun (WGS) entry which is preliminary data.</text>
</comment>
<dbReference type="Pfam" id="PF00010">
    <property type="entry name" value="HLH"/>
    <property type="match status" value="1"/>
</dbReference>
<dbReference type="Pfam" id="PF22754">
    <property type="entry name" value="bHLH-TF_ACT-like_plant"/>
    <property type="match status" value="1"/>
</dbReference>
<feature type="region of interest" description="Disordered" evidence="6">
    <location>
        <begin position="111"/>
        <end position="163"/>
    </location>
</feature>
<dbReference type="AlphaFoldDB" id="A0A199VL04"/>
<evidence type="ECO:0000256" key="1">
    <source>
        <dbReference type="ARBA" id="ARBA00004123"/>
    </source>
</evidence>
<dbReference type="PANTHER" id="PTHR31945:SF11">
    <property type="entry name" value="TRANSCRIPTION FACTOR ABORTED MICROSPORES"/>
    <property type="match status" value="1"/>
</dbReference>
<evidence type="ECO:0000256" key="4">
    <source>
        <dbReference type="ARBA" id="ARBA00023163"/>
    </source>
</evidence>
<evidence type="ECO:0000256" key="6">
    <source>
        <dbReference type="SAM" id="MobiDB-lite"/>
    </source>
</evidence>
<name>A0A199VL04_ANACO</name>
<dbReference type="InterPro" id="IPR051358">
    <property type="entry name" value="TF_AMS/ICE1/BHLH6-like"/>
</dbReference>
<dbReference type="SMART" id="SM00353">
    <property type="entry name" value="HLH"/>
    <property type="match status" value="1"/>
</dbReference>
<evidence type="ECO:0000313" key="9">
    <source>
        <dbReference type="Proteomes" id="UP000092600"/>
    </source>
</evidence>
<evidence type="ECO:0000313" key="8">
    <source>
        <dbReference type="EMBL" id="OAY77683.1"/>
    </source>
</evidence>
<comment type="similarity">
    <text evidence="2">Belongs to the bHLH protein family.</text>
</comment>
<dbReference type="InterPro" id="IPR054502">
    <property type="entry name" value="bHLH-TF_ACT-like_plant"/>
</dbReference>
<dbReference type="Gene3D" id="4.10.280.10">
    <property type="entry name" value="Helix-loop-helix DNA-binding domain"/>
    <property type="match status" value="1"/>
</dbReference>
<reference evidence="8 9" key="1">
    <citation type="journal article" date="2016" name="DNA Res.">
        <title>The draft genome of MD-2 pineapple using hybrid error correction of long reads.</title>
        <authorList>
            <person name="Redwan R.M."/>
            <person name="Saidin A."/>
            <person name="Kumar S.V."/>
        </authorList>
    </citation>
    <scope>NUCLEOTIDE SEQUENCE [LARGE SCALE GENOMIC DNA]</scope>
    <source>
        <strain evidence="9">cv. MD2</strain>
        <tissue evidence="8">Leaf</tissue>
    </source>
</reference>
<accession>A0A199VL04</accession>
<dbReference type="GO" id="GO:0005634">
    <property type="term" value="C:nucleus"/>
    <property type="evidence" value="ECO:0007669"/>
    <property type="project" value="UniProtKB-SubCell"/>
</dbReference>
<dbReference type="SUPFAM" id="SSF47459">
    <property type="entry name" value="HLH, helix-loop-helix DNA-binding domain"/>
    <property type="match status" value="1"/>
</dbReference>
<dbReference type="GO" id="GO:0003700">
    <property type="term" value="F:DNA-binding transcription factor activity"/>
    <property type="evidence" value="ECO:0007669"/>
    <property type="project" value="TreeGrafter"/>
</dbReference>
<dbReference type="GO" id="GO:0046983">
    <property type="term" value="F:protein dimerization activity"/>
    <property type="evidence" value="ECO:0007669"/>
    <property type="project" value="InterPro"/>
</dbReference>
<gene>
    <name evidence="8" type="ORF">ACMD2_06510</name>
</gene>
<feature type="domain" description="BHLH" evidence="7">
    <location>
        <begin position="152"/>
        <end position="208"/>
    </location>
</feature>
<dbReference type="GO" id="GO:0043565">
    <property type="term" value="F:sequence-specific DNA binding"/>
    <property type="evidence" value="ECO:0007669"/>
    <property type="project" value="TreeGrafter"/>
</dbReference>
<organism evidence="8 9">
    <name type="scientific">Ananas comosus</name>
    <name type="common">Pineapple</name>
    <name type="synonym">Ananas ananas</name>
    <dbReference type="NCBI Taxonomy" id="4615"/>
    <lineage>
        <taxon>Eukaryota</taxon>
        <taxon>Viridiplantae</taxon>
        <taxon>Streptophyta</taxon>
        <taxon>Embryophyta</taxon>
        <taxon>Tracheophyta</taxon>
        <taxon>Spermatophyta</taxon>
        <taxon>Magnoliopsida</taxon>
        <taxon>Liliopsida</taxon>
        <taxon>Poales</taxon>
        <taxon>Bromeliaceae</taxon>
        <taxon>Bromelioideae</taxon>
        <taxon>Ananas</taxon>
    </lineage>
</organism>
<proteinExistence type="inferred from homology"/>
<dbReference type="PANTHER" id="PTHR31945">
    <property type="entry name" value="TRANSCRIPTION FACTOR SCREAM2-RELATED"/>
    <property type="match status" value="1"/>
</dbReference>
<protein>
    <submittedName>
        <fullName evidence="8">Transcription factor ABORTED MICROSPORES</fullName>
    </submittedName>
</protein>
<evidence type="ECO:0000256" key="2">
    <source>
        <dbReference type="ARBA" id="ARBA00005510"/>
    </source>
</evidence>
<dbReference type="InterPro" id="IPR011598">
    <property type="entry name" value="bHLH_dom"/>
</dbReference>
<keyword evidence="4" id="KW-0804">Transcription</keyword>
<keyword evidence="5" id="KW-0539">Nucleus</keyword>
<keyword evidence="3" id="KW-0805">Transcription regulation</keyword>
<dbReference type="PROSITE" id="PS50888">
    <property type="entry name" value="BHLH"/>
    <property type="match status" value="1"/>
</dbReference>
<dbReference type="STRING" id="4615.A0A199VL04"/>
<dbReference type="EMBL" id="LSRQ01001477">
    <property type="protein sequence ID" value="OAY77683.1"/>
    <property type="molecule type" value="Genomic_DNA"/>
</dbReference>
<dbReference type="InterPro" id="IPR036638">
    <property type="entry name" value="HLH_DNA-bd_sf"/>
</dbReference>
<dbReference type="Proteomes" id="UP000092600">
    <property type="component" value="Unassembled WGS sequence"/>
</dbReference>
<feature type="region of interest" description="Disordered" evidence="6">
    <location>
        <begin position="207"/>
        <end position="232"/>
    </location>
</feature>
<evidence type="ECO:0000259" key="7">
    <source>
        <dbReference type="PROSITE" id="PS50888"/>
    </source>
</evidence>
<evidence type="ECO:0000256" key="5">
    <source>
        <dbReference type="ARBA" id="ARBA00023242"/>
    </source>
</evidence>
<comment type="subcellular location">
    <subcellularLocation>
        <location evidence="1">Nucleus</location>
    </subcellularLocation>
</comment>
<sequence>MGEDQQAVEFVMSQCTMDIGGADDGVQSWTEPPEPMAADGSTAFPWDMPHPVDQARLFGPSLGLFSGPMVDHLGAEAIFNGPANNNGGDSGGGGGAITAIAGLNFNGPVLGSVEEPAKSEGAAAQRAESGSEGSDQGEIDDDENRTKSGGKRHHSKNLVAERRRRKKLNDRLYSLRSLVPKITKVISHKLKLQYIMELQKQVKELQDELEENHNQDDEAAKGSHDATCKEEKGHEMEGNEFFLKVLCEQKQGGFARLMEAMSSLGLEVTNANVTAYKPLVLNVFRAEQVRDSLLEAGQAKLTADNGSMDYHHHRHHHFHHQLNSHHNIHYLNH</sequence>
<feature type="compositionally biased region" description="Basic residues" evidence="6">
    <location>
        <begin position="148"/>
        <end position="163"/>
    </location>
</feature>